<dbReference type="AlphaFoldDB" id="A0A0F8ZIE9"/>
<sequence>MPTGKPSTCAKCKSKEIELENCKEALEGLAAIVCGQKFKLEMDGKGIKLSIPSDIEKRELMEISFLLDVISSTLKSKAGRTVKDEEDKIVKGEE</sequence>
<reference evidence="1" key="1">
    <citation type="journal article" date="2015" name="Nature">
        <title>Complex archaea that bridge the gap between prokaryotes and eukaryotes.</title>
        <authorList>
            <person name="Spang A."/>
            <person name="Saw J.H."/>
            <person name="Jorgensen S.L."/>
            <person name="Zaremba-Niedzwiedzka K."/>
            <person name="Martijn J."/>
            <person name="Lind A.E."/>
            <person name="van Eijk R."/>
            <person name="Schleper C."/>
            <person name="Guy L."/>
            <person name="Ettema T.J."/>
        </authorList>
    </citation>
    <scope>NUCLEOTIDE SEQUENCE</scope>
</reference>
<evidence type="ECO:0000313" key="1">
    <source>
        <dbReference type="EMBL" id="KKK66194.1"/>
    </source>
</evidence>
<accession>A0A0F8ZIE9</accession>
<gene>
    <name evidence="1" type="ORF">LCGC14_2966550</name>
</gene>
<name>A0A0F8ZIE9_9ZZZZ</name>
<protein>
    <submittedName>
        <fullName evidence="1">Uncharacterized protein</fullName>
    </submittedName>
</protein>
<proteinExistence type="predicted"/>
<dbReference type="EMBL" id="LAZR01060195">
    <property type="protein sequence ID" value="KKK66194.1"/>
    <property type="molecule type" value="Genomic_DNA"/>
</dbReference>
<organism evidence="1">
    <name type="scientific">marine sediment metagenome</name>
    <dbReference type="NCBI Taxonomy" id="412755"/>
    <lineage>
        <taxon>unclassified sequences</taxon>
        <taxon>metagenomes</taxon>
        <taxon>ecological metagenomes</taxon>
    </lineage>
</organism>
<comment type="caution">
    <text evidence="1">The sequence shown here is derived from an EMBL/GenBank/DDBJ whole genome shotgun (WGS) entry which is preliminary data.</text>
</comment>